<evidence type="ECO:0000259" key="1">
    <source>
        <dbReference type="Pfam" id="PF18082"/>
    </source>
</evidence>
<comment type="caution">
    <text evidence="3">The sequence shown here is derived from an EMBL/GenBank/DDBJ whole genome shotgun (WGS) entry which is preliminary data.</text>
</comment>
<reference evidence="3" key="2">
    <citation type="journal article" date="2021" name="PeerJ">
        <title>Extensive microbial diversity within the chicken gut microbiome revealed by metagenomics and culture.</title>
        <authorList>
            <person name="Gilroy R."/>
            <person name="Ravi A."/>
            <person name="Getino M."/>
            <person name="Pursley I."/>
            <person name="Horton D.L."/>
            <person name="Alikhan N.F."/>
            <person name="Baker D."/>
            <person name="Gharbi K."/>
            <person name="Hall N."/>
            <person name="Watson M."/>
            <person name="Adriaenssens E.M."/>
            <person name="Foster-Nyarko E."/>
            <person name="Jarju S."/>
            <person name="Secka A."/>
            <person name="Antonio M."/>
            <person name="Oren A."/>
            <person name="Chaudhuri R.R."/>
            <person name="La Ragione R."/>
            <person name="Hildebrand F."/>
            <person name="Pallen M.J."/>
        </authorList>
    </citation>
    <scope>NUCLEOTIDE SEQUENCE</scope>
    <source>
        <strain evidence="3">517</strain>
    </source>
</reference>
<dbReference type="AlphaFoldDB" id="A0A940DHI7"/>
<gene>
    <name evidence="3" type="ORF">IAB16_06050</name>
</gene>
<dbReference type="InterPro" id="IPR041273">
    <property type="entry name" value="NAT_N"/>
</dbReference>
<sequence>MTADEIYAKSELDDDLVKEARAWRESNGAECDGYVKALLCGKPQKLRKASAIAKLAAVLAALPATYANYLKRGIPDEIFFDTFRDIAVWCENGYKQYGEKGLRNVKWLARHVSMRLFRLGRLQFEFSRFVVIPNAGLTNILKCPYRLGEKCIAVHIPQGEKLDYARVLDSFEQADAFFQKYYPEYRYRAYNVVTWLLNPELEEVLGKESNIVRFGKLFTLLGRAPDNDMNERRIFGYGKDRASYAPRNALQAYTLNRINAGLPLWSYNGYRPRGAEVNRK</sequence>
<organism evidence="3 4">
    <name type="scientific">Candidatus Stercoripulliclostridium pullicola</name>
    <dbReference type="NCBI Taxonomy" id="2840953"/>
    <lineage>
        <taxon>Bacteria</taxon>
        <taxon>Bacillati</taxon>
        <taxon>Bacillota</taxon>
        <taxon>Clostridia</taxon>
        <taxon>Eubacteriales</taxon>
        <taxon>Candidatus Stercoripulliclostridium</taxon>
    </lineage>
</organism>
<name>A0A940DHI7_9FIRM</name>
<dbReference type="Pfam" id="PF18082">
    <property type="entry name" value="NAT_N"/>
    <property type="match status" value="1"/>
</dbReference>
<dbReference type="InterPro" id="IPR041644">
    <property type="entry name" value="GNAT_C"/>
</dbReference>
<protein>
    <submittedName>
        <fullName evidence="3">DUF5596 domain-containing protein</fullName>
    </submittedName>
</protein>
<dbReference type="Proteomes" id="UP000727857">
    <property type="component" value="Unassembled WGS sequence"/>
</dbReference>
<evidence type="ECO:0000259" key="2">
    <source>
        <dbReference type="Pfam" id="PF18164"/>
    </source>
</evidence>
<reference evidence="3" key="1">
    <citation type="submission" date="2020-10" db="EMBL/GenBank/DDBJ databases">
        <authorList>
            <person name="Gilroy R."/>
        </authorList>
    </citation>
    <scope>NUCLEOTIDE SEQUENCE</scope>
    <source>
        <strain evidence="3">517</strain>
    </source>
</reference>
<feature type="domain" description="GNAT-like C-terminal" evidence="2">
    <location>
        <begin position="116"/>
        <end position="263"/>
    </location>
</feature>
<accession>A0A940DHI7</accession>
<evidence type="ECO:0000313" key="4">
    <source>
        <dbReference type="Proteomes" id="UP000727857"/>
    </source>
</evidence>
<feature type="domain" description="N-acyltransferase N-terminal" evidence="1">
    <location>
        <begin position="1"/>
        <end position="114"/>
    </location>
</feature>
<dbReference type="EMBL" id="JADINF010000153">
    <property type="protein sequence ID" value="MBO8424564.1"/>
    <property type="molecule type" value="Genomic_DNA"/>
</dbReference>
<dbReference type="Gene3D" id="3.40.630.120">
    <property type="match status" value="1"/>
</dbReference>
<dbReference type="Pfam" id="PF18164">
    <property type="entry name" value="GNAT_C"/>
    <property type="match status" value="1"/>
</dbReference>
<proteinExistence type="predicted"/>
<evidence type="ECO:0000313" key="3">
    <source>
        <dbReference type="EMBL" id="MBO8424564.1"/>
    </source>
</evidence>